<dbReference type="SUPFAM" id="SSF56747">
    <property type="entry name" value="Prim-pol domain"/>
    <property type="match status" value="1"/>
</dbReference>
<evidence type="ECO:0000256" key="2">
    <source>
        <dbReference type="SAM" id="MobiDB-lite"/>
    </source>
</evidence>
<name>A0A0R3LRY3_9BRAD</name>
<evidence type="ECO:0000256" key="1">
    <source>
        <dbReference type="ARBA" id="ARBA00022801"/>
    </source>
</evidence>
<reference evidence="4 5" key="1">
    <citation type="submission" date="2014-03" db="EMBL/GenBank/DDBJ databases">
        <title>Bradyrhizobium valentinum sp. nov., isolated from effective nodules of Lupinus mariae-josephae, a lupine endemic of basic-lime soils in Eastern Spain.</title>
        <authorList>
            <person name="Duran D."/>
            <person name="Rey L."/>
            <person name="Navarro A."/>
            <person name="Busquets A."/>
            <person name="Imperial J."/>
            <person name="Ruiz-Argueso T."/>
        </authorList>
    </citation>
    <scope>NUCLEOTIDE SEQUENCE [LARGE SCALE GENOMIC DNA]</scope>
    <source>
        <strain evidence="4 5">LmjM3</strain>
    </source>
</reference>
<dbReference type="OrthoDB" id="5453446at2"/>
<proteinExistence type="predicted"/>
<dbReference type="EMBL" id="LLXX01000050">
    <property type="protein sequence ID" value="KRR10564.1"/>
    <property type="molecule type" value="Genomic_DNA"/>
</dbReference>
<feature type="compositionally biased region" description="Basic and acidic residues" evidence="2">
    <location>
        <begin position="282"/>
        <end position="291"/>
    </location>
</feature>
<dbReference type="InterPro" id="IPR025048">
    <property type="entry name" value="DUF3987"/>
</dbReference>
<keyword evidence="1" id="KW-0378">Hydrolase</keyword>
<comment type="caution">
    <text evidence="4">The sequence shown here is derived from an EMBL/GenBank/DDBJ whole genome shotgun (WGS) entry which is preliminary data.</text>
</comment>
<dbReference type="CDD" id="cd04859">
    <property type="entry name" value="Prim_Pol"/>
    <property type="match status" value="1"/>
</dbReference>
<dbReference type="AlphaFoldDB" id="A0A0R3LRY3"/>
<dbReference type="STRING" id="1518501.CQ10_34005"/>
<dbReference type="PANTHER" id="PTHR35372">
    <property type="entry name" value="ATP BINDING PROTEIN-RELATED"/>
    <property type="match status" value="1"/>
</dbReference>
<dbReference type="RefSeq" id="WP_082645939.1">
    <property type="nucleotide sequence ID" value="NZ_LLXX01000050.1"/>
</dbReference>
<organism evidence="4 5">
    <name type="scientific">Bradyrhizobium valentinum</name>
    <dbReference type="NCBI Taxonomy" id="1518501"/>
    <lineage>
        <taxon>Bacteria</taxon>
        <taxon>Pseudomonadati</taxon>
        <taxon>Pseudomonadota</taxon>
        <taxon>Alphaproteobacteria</taxon>
        <taxon>Hyphomicrobiales</taxon>
        <taxon>Nitrobacteraceae</taxon>
        <taxon>Bradyrhizobium</taxon>
    </lineage>
</organism>
<feature type="domain" description="DNA primase/polymerase bifunctional N-terminal" evidence="3">
    <location>
        <begin position="11"/>
        <end position="172"/>
    </location>
</feature>
<evidence type="ECO:0000259" key="3">
    <source>
        <dbReference type="SMART" id="SM00943"/>
    </source>
</evidence>
<protein>
    <recommendedName>
        <fullName evidence="3">DNA primase/polymerase bifunctional N-terminal domain-containing protein</fullName>
    </recommendedName>
</protein>
<dbReference type="InterPro" id="IPR051620">
    <property type="entry name" value="ORF904-like_C"/>
</dbReference>
<dbReference type="InterPro" id="IPR015330">
    <property type="entry name" value="DNA_primase/pol_bifunc_N"/>
</dbReference>
<dbReference type="Pfam" id="PF13148">
    <property type="entry name" value="DUF3987"/>
    <property type="match status" value="1"/>
</dbReference>
<dbReference type="SMART" id="SM00943">
    <property type="entry name" value="Prim-Pol"/>
    <property type="match status" value="1"/>
</dbReference>
<sequence length="803" mass="88137">MAMHQENITAALALASAGIKIFPAGADKRPLVKGWQEAATCNVDQINRWWDGAAALPAIPCGQNNLVVIDCDRHDGGADGVAAFKSLVVARGGLSPQVPLVKTPNGGLHVYFRQPNGKALGNGRGSLPPGIDVRGAGGFVVGPGARLPDGRGWTAMIGRSSIHDAPPMPQWLVTMLRPAQREEAREKNNADTSHDRGRAYGMAALDRVEAELAAAPTGERNERLFKTAFRLATMAARGWLMESEIFETLLRACEGNDYLREHGNRATMKTIESGLRDGLNVPHDDLADRGDGAAQSGSGNGAGHREQRHKKVERTQRVTGEWDDPDMSILDSRRGELPDLPIEAFPQSVHRWMLNASRGAGVTVGHIALPLIGIASGLIGVARRVQATRSWQQPMTCWTCLVGVSGSGKTPSLDVVKRALSVVERSRQQENAARQLAHETRVERAKAALKKWKDDVAAAVDAGQPPPVKPAEAQDVRPFVVPRLYVSDCTIERLAPLLEARPRGVIYIADELARLFMNLERYSGGSDRAFWLEAWDGNSFTVERLGRPPVILAHLLVGVVGGFQPDLLARSFAGDSDGIYSRFLYAWPPEAPFREPSDDADEVDPEIINAFARLANLQAGDDDAFVPRSVPLTADARRVFTQFAQLAHQERQSLEGRDREYWCKGTGHVLRLSGTLCFLEWAWTGGAEPQAIEARHIESAVMFWKSYLWPHGRAALRLVGLSDKHGHARTVLRWLNAGNKTTVSREEVRREALAQRLDAGETQALLDMLVRTGWLREVLVKVFGPGRPPRRWDVNPRLFEVPL</sequence>
<keyword evidence="5" id="KW-1185">Reference proteome</keyword>
<evidence type="ECO:0000313" key="5">
    <source>
        <dbReference type="Proteomes" id="UP000051913"/>
    </source>
</evidence>
<dbReference type="PANTHER" id="PTHR35372:SF2">
    <property type="entry name" value="SF3 HELICASE DOMAIN-CONTAINING PROTEIN"/>
    <property type="match status" value="1"/>
</dbReference>
<dbReference type="Pfam" id="PF09250">
    <property type="entry name" value="Prim-Pol"/>
    <property type="match status" value="1"/>
</dbReference>
<dbReference type="GO" id="GO:0016787">
    <property type="term" value="F:hydrolase activity"/>
    <property type="evidence" value="ECO:0007669"/>
    <property type="project" value="UniProtKB-KW"/>
</dbReference>
<gene>
    <name evidence="4" type="ORF">CP49_12345</name>
</gene>
<dbReference type="Proteomes" id="UP000051913">
    <property type="component" value="Unassembled WGS sequence"/>
</dbReference>
<evidence type="ECO:0000313" key="4">
    <source>
        <dbReference type="EMBL" id="KRR10564.1"/>
    </source>
</evidence>
<feature type="region of interest" description="Disordered" evidence="2">
    <location>
        <begin position="275"/>
        <end position="329"/>
    </location>
</feature>
<accession>A0A0R3LRY3</accession>